<feature type="chain" id="PRO_5026353330" evidence="2">
    <location>
        <begin position="31"/>
        <end position="318"/>
    </location>
</feature>
<dbReference type="EMBL" id="CP049257">
    <property type="protein sequence ID" value="QIG44914.1"/>
    <property type="molecule type" value="Genomic_DNA"/>
</dbReference>
<dbReference type="GO" id="GO:0005509">
    <property type="term" value="F:calcium ion binding"/>
    <property type="evidence" value="ECO:0007669"/>
    <property type="project" value="InterPro"/>
</dbReference>
<evidence type="ECO:0000256" key="2">
    <source>
        <dbReference type="SAM" id="SignalP"/>
    </source>
</evidence>
<dbReference type="InterPro" id="IPR001343">
    <property type="entry name" value="Hemolysn_Ca-bd"/>
</dbReference>
<evidence type="ECO:0000313" key="4">
    <source>
        <dbReference type="Proteomes" id="UP000502996"/>
    </source>
</evidence>
<feature type="region of interest" description="Disordered" evidence="1">
    <location>
        <begin position="109"/>
        <end position="133"/>
    </location>
</feature>
<dbReference type="Pfam" id="PF00353">
    <property type="entry name" value="HemolysinCabind"/>
    <property type="match status" value="2"/>
</dbReference>
<feature type="signal peptide" evidence="2">
    <location>
        <begin position="1"/>
        <end position="30"/>
    </location>
</feature>
<protein>
    <submittedName>
        <fullName evidence="3">Calcium-binding protein</fullName>
    </submittedName>
</protein>
<evidence type="ECO:0000313" key="3">
    <source>
        <dbReference type="EMBL" id="QIG44914.1"/>
    </source>
</evidence>
<dbReference type="Proteomes" id="UP000502996">
    <property type="component" value="Chromosome"/>
</dbReference>
<dbReference type="InterPro" id="IPR011049">
    <property type="entry name" value="Serralysin-like_metalloprot_C"/>
</dbReference>
<proteinExistence type="predicted"/>
<dbReference type="KEGG" id="nano:G5V58_20955"/>
<dbReference type="SUPFAM" id="SSF51120">
    <property type="entry name" value="beta-Roll"/>
    <property type="match status" value="1"/>
</dbReference>
<dbReference type="RefSeq" id="WP_165236944.1">
    <property type="nucleotide sequence ID" value="NZ_CP049257.1"/>
</dbReference>
<reference evidence="3 4" key="1">
    <citation type="submission" date="2020-02" db="EMBL/GenBank/DDBJ databases">
        <title>Full genome sequence of Nocardioides sp. R-3366.</title>
        <authorList>
            <person name="Im W.-T."/>
        </authorList>
    </citation>
    <scope>NUCLEOTIDE SEQUENCE [LARGE SCALE GENOMIC DNA]</scope>
    <source>
        <strain evidence="3 4">R-3366</strain>
    </source>
</reference>
<feature type="compositionally biased region" description="Polar residues" evidence="1">
    <location>
        <begin position="117"/>
        <end position="126"/>
    </location>
</feature>
<dbReference type="InterPro" id="IPR018511">
    <property type="entry name" value="Hemolysin-typ_Ca-bd_CS"/>
</dbReference>
<keyword evidence="4" id="KW-1185">Reference proteome</keyword>
<keyword evidence="2" id="KW-0732">Signal</keyword>
<accession>A0A6G6WI49</accession>
<dbReference type="PROSITE" id="PS00330">
    <property type="entry name" value="HEMOLYSIN_CALCIUM"/>
    <property type="match status" value="1"/>
</dbReference>
<evidence type="ECO:0000256" key="1">
    <source>
        <dbReference type="SAM" id="MobiDB-lite"/>
    </source>
</evidence>
<gene>
    <name evidence="3" type="ORF">G5V58_20955</name>
</gene>
<name>A0A6G6WI49_9ACTN</name>
<dbReference type="Gene3D" id="2.160.20.160">
    <property type="match status" value="1"/>
</dbReference>
<organism evidence="3 4">
    <name type="scientific">Nocardioides anomalus</name>
    <dbReference type="NCBI Taxonomy" id="2712223"/>
    <lineage>
        <taxon>Bacteria</taxon>
        <taxon>Bacillati</taxon>
        <taxon>Actinomycetota</taxon>
        <taxon>Actinomycetes</taxon>
        <taxon>Propionibacteriales</taxon>
        <taxon>Nocardioidaceae</taxon>
        <taxon>Nocardioides</taxon>
    </lineage>
</organism>
<dbReference type="AlphaFoldDB" id="A0A6G6WI49"/>
<sequence length="318" mass="31739">MRAPSLPATVLVPVLVLAGTLVGPPSPAHAATTCRDQAATIEASEGTVEGTPGPDVIVVTGTNTKVLAGEGDDTICVVGGAGVVGVDAGPGNDVVDTTAAGVPTDTVLGPGADTFTGGPQSDTVRSSGDAATDTVATGAGRDTFTTYANGPVVVDLGPDDDILSFNATAGTAGSQLDLGDGSDLLLVEDAVDLAIDLAEGTLVQKGVVSKAVHAEDVQASGRDVVVRGDDSDNDVRVTGCRVTLSGDGGNDVLAQIGQPAQPDPTCKVKATLRGQGGKDRLRGFSGRDTLIGGRGRDIANGGSGRDRCSAERVRRCER</sequence>